<dbReference type="AlphaFoldDB" id="A0A0M2KIF6"/>
<accession>A0A0M2KIF6</accession>
<dbReference type="EMBL" id="JXNU01000003">
    <property type="protein sequence ID" value="KKF37013.1"/>
    <property type="molecule type" value="Genomic_DNA"/>
</dbReference>
<name>A0A0M2KIF6_9GAMM</name>
<sequence length="134" mass="14721">MSRKTIEFIAEDGRDNGKKFQITEMSAWDAEELSEEIYRAMGQGEFNSLPSDIVSMGVAGLATVGLSVLSAAPAATSRYISEKLLSTVEITINHQGKQVTRAIEKIDFEEITTIRQLKDKVFELNFGFLSLAAG</sequence>
<dbReference type="Proteomes" id="UP000033924">
    <property type="component" value="Unassembled WGS sequence"/>
</dbReference>
<proteinExistence type="predicted"/>
<gene>
    <name evidence="1" type="ORF">SY86_18795</name>
</gene>
<evidence type="ECO:0000313" key="1">
    <source>
        <dbReference type="EMBL" id="KKF37013.1"/>
    </source>
</evidence>
<dbReference type="PATRIC" id="fig|65700.7.peg.4670"/>
<dbReference type="RefSeq" id="WP_016191175.1">
    <property type="nucleotide sequence ID" value="NZ_CP089932.1"/>
</dbReference>
<keyword evidence="2" id="KW-1185">Reference proteome</keyword>
<evidence type="ECO:0000313" key="2">
    <source>
        <dbReference type="Proteomes" id="UP000033924"/>
    </source>
</evidence>
<protein>
    <submittedName>
        <fullName evidence="1">Uncharacterized protein</fullName>
    </submittedName>
</protein>
<organism evidence="1 2">
    <name type="scientific">Erwinia tracheiphila</name>
    <dbReference type="NCBI Taxonomy" id="65700"/>
    <lineage>
        <taxon>Bacteria</taxon>
        <taxon>Pseudomonadati</taxon>
        <taxon>Pseudomonadota</taxon>
        <taxon>Gammaproteobacteria</taxon>
        <taxon>Enterobacterales</taxon>
        <taxon>Erwiniaceae</taxon>
        <taxon>Erwinia</taxon>
    </lineage>
</organism>
<reference evidence="1 2" key="1">
    <citation type="submission" date="2015-01" db="EMBL/GenBank/DDBJ databases">
        <title>Erwinia tracheiphila.</title>
        <authorList>
            <person name="Shapiro L.R."/>
        </authorList>
    </citation>
    <scope>NUCLEOTIDE SEQUENCE [LARGE SCALE GENOMIC DNA]</scope>
    <source>
        <strain evidence="1 2">BuffGH</strain>
    </source>
</reference>
<dbReference type="STRING" id="65700.SY86_18795"/>
<comment type="caution">
    <text evidence="1">The sequence shown here is derived from an EMBL/GenBank/DDBJ whole genome shotgun (WGS) entry which is preliminary data.</text>
</comment>